<reference evidence="3" key="1">
    <citation type="submission" date="2021-10" db="EMBL/GenBank/DDBJ databases">
        <title>Melipona bicolor Genome sequencing and assembly.</title>
        <authorList>
            <person name="Araujo N.S."/>
            <person name="Arias M.C."/>
        </authorList>
    </citation>
    <scope>NUCLEOTIDE SEQUENCE</scope>
    <source>
        <strain evidence="3">USP_2M_L1-L4_2017</strain>
        <tissue evidence="3">Whole body</tissue>
    </source>
</reference>
<feature type="compositionally biased region" description="Basic residues" evidence="1">
    <location>
        <begin position="13"/>
        <end position="25"/>
    </location>
</feature>
<organism evidence="3 4">
    <name type="scientific">Melipona bicolor</name>
    <dbReference type="NCBI Taxonomy" id="60889"/>
    <lineage>
        <taxon>Eukaryota</taxon>
        <taxon>Metazoa</taxon>
        <taxon>Ecdysozoa</taxon>
        <taxon>Arthropoda</taxon>
        <taxon>Hexapoda</taxon>
        <taxon>Insecta</taxon>
        <taxon>Pterygota</taxon>
        <taxon>Neoptera</taxon>
        <taxon>Endopterygota</taxon>
        <taxon>Hymenoptera</taxon>
        <taxon>Apocrita</taxon>
        <taxon>Aculeata</taxon>
        <taxon>Apoidea</taxon>
        <taxon>Anthophila</taxon>
        <taxon>Apidae</taxon>
        <taxon>Melipona</taxon>
    </lineage>
</organism>
<evidence type="ECO:0000256" key="1">
    <source>
        <dbReference type="SAM" id="MobiDB-lite"/>
    </source>
</evidence>
<evidence type="ECO:0000256" key="2">
    <source>
        <dbReference type="SAM" id="Phobius"/>
    </source>
</evidence>
<feature type="compositionally biased region" description="Basic and acidic residues" evidence="1">
    <location>
        <begin position="1"/>
        <end position="11"/>
    </location>
</feature>
<keyword evidence="4" id="KW-1185">Reference proteome</keyword>
<protein>
    <submittedName>
        <fullName evidence="3">Uncharacterized protein</fullName>
    </submittedName>
</protein>
<feature type="transmembrane region" description="Helical" evidence="2">
    <location>
        <begin position="49"/>
        <end position="69"/>
    </location>
</feature>
<keyword evidence="2" id="KW-0812">Transmembrane</keyword>
<sequence length="149" mass="16626">MNFPKDYDATRQTRYRKLRKQSKRPHATDTSTNLYRTPSNENGQISPSAFFLAFPLSFAFSLAAAPVIGKYIAVEASKSQPYTNTGAHTSEVKLAQNRISAESSWRMMGTREVDTKGRQRGIGNSIVTAYFVSADMLVSNTDWLIGNCF</sequence>
<name>A0AA40GBA7_9HYME</name>
<gene>
    <name evidence="3" type="ORF">K0M31_007384</name>
</gene>
<dbReference type="EMBL" id="JAHYIQ010000002">
    <property type="protein sequence ID" value="KAK1134602.1"/>
    <property type="molecule type" value="Genomic_DNA"/>
</dbReference>
<keyword evidence="2" id="KW-0472">Membrane</keyword>
<proteinExistence type="predicted"/>
<comment type="caution">
    <text evidence="3">The sequence shown here is derived from an EMBL/GenBank/DDBJ whole genome shotgun (WGS) entry which is preliminary data.</text>
</comment>
<feature type="region of interest" description="Disordered" evidence="1">
    <location>
        <begin position="1"/>
        <end position="40"/>
    </location>
</feature>
<evidence type="ECO:0000313" key="3">
    <source>
        <dbReference type="EMBL" id="KAK1134602.1"/>
    </source>
</evidence>
<feature type="compositionally biased region" description="Polar residues" evidence="1">
    <location>
        <begin position="28"/>
        <end position="40"/>
    </location>
</feature>
<dbReference type="Proteomes" id="UP001177670">
    <property type="component" value="Unassembled WGS sequence"/>
</dbReference>
<accession>A0AA40GBA7</accession>
<dbReference type="AlphaFoldDB" id="A0AA40GBA7"/>
<keyword evidence="2" id="KW-1133">Transmembrane helix</keyword>
<evidence type="ECO:0000313" key="4">
    <source>
        <dbReference type="Proteomes" id="UP001177670"/>
    </source>
</evidence>